<proteinExistence type="predicted"/>
<reference evidence="1 2" key="1">
    <citation type="journal article" date="2024" name="J Genomics">
        <title>Draft genome sequencing and assembly of Favolaschia claudopus CIRM-BRFM 2984 isolated from oak limbs.</title>
        <authorList>
            <person name="Navarro D."/>
            <person name="Drula E."/>
            <person name="Chaduli D."/>
            <person name="Cazenave R."/>
            <person name="Ahrendt S."/>
            <person name="Wang J."/>
            <person name="Lipzen A."/>
            <person name="Daum C."/>
            <person name="Barry K."/>
            <person name="Grigoriev I.V."/>
            <person name="Favel A."/>
            <person name="Rosso M.N."/>
            <person name="Martin F."/>
        </authorList>
    </citation>
    <scope>NUCLEOTIDE SEQUENCE [LARGE SCALE GENOMIC DNA]</scope>
    <source>
        <strain evidence="1 2">CIRM-BRFM 2984</strain>
    </source>
</reference>
<comment type="caution">
    <text evidence="1">The sequence shown here is derived from an EMBL/GenBank/DDBJ whole genome shotgun (WGS) entry which is preliminary data.</text>
</comment>
<evidence type="ECO:0000313" key="2">
    <source>
        <dbReference type="Proteomes" id="UP001362999"/>
    </source>
</evidence>
<organism evidence="1 2">
    <name type="scientific">Favolaschia claudopus</name>
    <dbReference type="NCBI Taxonomy" id="2862362"/>
    <lineage>
        <taxon>Eukaryota</taxon>
        <taxon>Fungi</taxon>
        <taxon>Dikarya</taxon>
        <taxon>Basidiomycota</taxon>
        <taxon>Agaricomycotina</taxon>
        <taxon>Agaricomycetes</taxon>
        <taxon>Agaricomycetidae</taxon>
        <taxon>Agaricales</taxon>
        <taxon>Marasmiineae</taxon>
        <taxon>Mycenaceae</taxon>
        <taxon>Favolaschia</taxon>
    </lineage>
</organism>
<gene>
    <name evidence="1" type="ORF">R3P38DRAFT_3449981</name>
</gene>
<dbReference type="Proteomes" id="UP001362999">
    <property type="component" value="Unassembled WGS sequence"/>
</dbReference>
<name>A0AAV9ZLV0_9AGAR</name>
<sequence length="566" mass="62624">MHPDLRVANLDKLPLAHRLLAKSLIAGPNAPSRAKLKKLSDVMEKTNATRHNGIPEITGFLPVFYALLDPVRIPRGAALEVQTADAELYGIIWGGILSVQGCVACVPPPSVFPDVWPRLSAWADFLLTYNTFLSSISTLNVGPMNAFWVISMAFYARMAELAPNRSLIISTSKSRIFASRAWKCFLQSTDWFEHNVSLPMIHRIMTDGNLCLDEVLEGISGTVSDLAGLIMLQCQLLAPLDDSAPSIPTFSRIPKLVILGITLDVVHCVDRIHSTPAWTEGLRYPLCRALVPLGFVDVLVSVARILSTPDSAFVAHRPGMMARCLQILEAIFIQDRKTRALENAVRQGLLRVLLAISWLPEEQVSEEDILAVQRIIITCLIPATAHYEHLVALEDAIVDIPQGTIANMSSEELGNVWSVFLSGFDARFKARLSFTSDATVSRNICGNAIIALDHVHGWANEPNMRFCTEFNYNFFPAAAKTVEAPEDLPPKLFRGSGLMDTILLCLPDASKGQREWIFRVARENSAVPEKLKEIAMQYHSLDPAEVRKRVGRVMREEGETVITLDG</sequence>
<accession>A0AAV9ZLV0</accession>
<keyword evidence="2" id="KW-1185">Reference proteome</keyword>
<dbReference type="EMBL" id="JAWWNJ010000131">
    <property type="protein sequence ID" value="KAK6987430.1"/>
    <property type="molecule type" value="Genomic_DNA"/>
</dbReference>
<protein>
    <submittedName>
        <fullName evidence="1">Uncharacterized protein</fullName>
    </submittedName>
</protein>
<dbReference type="AlphaFoldDB" id="A0AAV9ZLV0"/>
<evidence type="ECO:0000313" key="1">
    <source>
        <dbReference type="EMBL" id="KAK6987430.1"/>
    </source>
</evidence>